<organism evidence="1 2">
    <name type="scientific">Paenibacillus ginsengarvi</name>
    <dbReference type="NCBI Taxonomy" id="400777"/>
    <lineage>
        <taxon>Bacteria</taxon>
        <taxon>Bacillati</taxon>
        <taxon>Bacillota</taxon>
        <taxon>Bacilli</taxon>
        <taxon>Bacillales</taxon>
        <taxon>Paenibacillaceae</taxon>
        <taxon>Paenibacillus</taxon>
    </lineage>
</organism>
<dbReference type="AlphaFoldDB" id="A0A3B0CF00"/>
<evidence type="ECO:0000313" key="1">
    <source>
        <dbReference type="EMBL" id="RKN84575.1"/>
    </source>
</evidence>
<comment type="caution">
    <text evidence="1">The sequence shown here is derived from an EMBL/GenBank/DDBJ whole genome shotgun (WGS) entry which is preliminary data.</text>
</comment>
<dbReference type="Proteomes" id="UP000282311">
    <property type="component" value="Unassembled WGS sequence"/>
</dbReference>
<dbReference type="RefSeq" id="WP_120747318.1">
    <property type="nucleotide sequence ID" value="NZ_RBAH01000007.1"/>
</dbReference>
<dbReference type="OrthoDB" id="9902440at2"/>
<keyword evidence="2" id="KW-1185">Reference proteome</keyword>
<accession>A0A3B0CF00</accession>
<gene>
    <name evidence="1" type="ORF">D7M11_11280</name>
</gene>
<reference evidence="1 2" key="1">
    <citation type="journal article" date="2007" name="Int. J. Syst. Evol. Microbiol.">
        <title>Paenibacillus ginsengarvi sp. nov., isolated from soil from ginseng cultivation.</title>
        <authorList>
            <person name="Yoon M.H."/>
            <person name="Ten L.N."/>
            <person name="Im W.T."/>
        </authorList>
    </citation>
    <scope>NUCLEOTIDE SEQUENCE [LARGE SCALE GENOMIC DNA]</scope>
    <source>
        <strain evidence="1 2">KCTC 13059</strain>
    </source>
</reference>
<name>A0A3B0CF00_9BACL</name>
<dbReference type="EMBL" id="RBAH01000007">
    <property type="protein sequence ID" value="RKN84575.1"/>
    <property type="molecule type" value="Genomic_DNA"/>
</dbReference>
<sequence>MGREMAVELDKLKSRKLSTRSDSVLMVEGRKLEAFYMLGSTLDTESVWPQLLSQKVIEMTSEELLNVIYDRKRAADGLAALEKRVQQAIDDEFAAKK</sequence>
<evidence type="ECO:0000313" key="2">
    <source>
        <dbReference type="Proteomes" id="UP000282311"/>
    </source>
</evidence>
<proteinExistence type="predicted"/>
<protein>
    <submittedName>
        <fullName evidence="1">Uncharacterized protein</fullName>
    </submittedName>
</protein>